<gene>
    <name evidence="1" type="ORF">COCCADRAFT_23176</name>
</gene>
<keyword evidence="2" id="KW-1185">Reference proteome</keyword>
<accession>W6YC02</accession>
<dbReference type="HOGENOM" id="CLU_683313_0_0_1"/>
<name>W6YC02_COCC2</name>
<sequence>MAACPAGLSTLDEGWVGPVGRGARRRLPKRSLWMRVADWLCARRWGKGDSRPVVVTMTEGFAHTVALSQSLRVPECSTAPSVPSDQPPVAAFGADLARTTSVAGEGREACSGVQLQRKADQSSVEQQRRAARVQQQQWSVERLSDERAGWAAIALLGGSCTCSRTAGARSVQYSSTYMYTTGLVCCTPMPKRQKLRPRLHTICNHRVDNLHHPASGLLRAPRQERPAKPLHANIGHGTDLARRQDWPNASMRANPDRTAPDRTCLWPAVWVYVAWAVLPSPQTPAFAFANFSIPLSYRDFLLVHPPSMPVLLSADKTLVHLAPTLSQFRKPCCFVCHCISCFSTTAPASMAAKNHPAISLRVSTPSLPLLLSFLLEITDPAALAASKPHAMSPPSSVWAFVRI</sequence>
<protein>
    <submittedName>
        <fullName evidence="1">Uncharacterized protein</fullName>
    </submittedName>
</protein>
<dbReference type="RefSeq" id="XP_007708526.1">
    <property type="nucleotide sequence ID" value="XM_007710336.1"/>
</dbReference>
<dbReference type="AlphaFoldDB" id="W6YC02"/>
<dbReference type="KEGG" id="bze:COCCADRAFT_23176"/>
<reference evidence="1 2" key="1">
    <citation type="journal article" date="2013" name="PLoS Genet.">
        <title>Comparative genome structure, secondary metabolite, and effector coding capacity across Cochliobolus pathogens.</title>
        <authorList>
            <person name="Condon B.J."/>
            <person name="Leng Y."/>
            <person name="Wu D."/>
            <person name="Bushley K.E."/>
            <person name="Ohm R.A."/>
            <person name="Otillar R."/>
            <person name="Martin J."/>
            <person name="Schackwitz W."/>
            <person name="Grimwood J."/>
            <person name="MohdZainudin N."/>
            <person name="Xue C."/>
            <person name="Wang R."/>
            <person name="Manning V.A."/>
            <person name="Dhillon B."/>
            <person name="Tu Z.J."/>
            <person name="Steffenson B.J."/>
            <person name="Salamov A."/>
            <person name="Sun H."/>
            <person name="Lowry S."/>
            <person name="LaButti K."/>
            <person name="Han J."/>
            <person name="Copeland A."/>
            <person name="Lindquist E."/>
            <person name="Barry K."/>
            <person name="Schmutz J."/>
            <person name="Baker S.E."/>
            <person name="Ciuffetti L.M."/>
            <person name="Grigoriev I.V."/>
            <person name="Zhong S."/>
            <person name="Turgeon B.G."/>
        </authorList>
    </citation>
    <scope>NUCLEOTIDE SEQUENCE [LARGE SCALE GENOMIC DNA]</scope>
    <source>
        <strain evidence="1 2">26-R-13</strain>
    </source>
</reference>
<proteinExistence type="predicted"/>
<dbReference type="GeneID" id="19145354"/>
<organism evidence="1 2">
    <name type="scientific">Cochliobolus carbonum (strain 26-R-13)</name>
    <name type="common">Maize leaf spot fungus</name>
    <name type="synonym">Bipolaris zeicola</name>
    <dbReference type="NCBI Taxonomy" id="930089"/>
    <lineage>
        <taxon>Eukaryota</taxon>
        <taxon>Fungi</taxon>
        <taxon>Dikarya</taxon>
        <taxon>Ascomycota</taxon>
        <taxon>Pezizomycotina</taxon>
        <taxon>Dothideomycetes</taxon>
        <taxon>Pleosporomycetidae</taxon>
        <taxon>Pleosporales</taxon>
        <taxon>Pleosporineae</taxon>
        <taxon>Pleosporaceae</taxon>
        <taxon>Bipolaris</taxon>
    </lineage>
</organism>
<evidence type="ECO:0000313" key="2">
    <source>
        <dbReference type="Proteomes" id="UP000053841"/>
    </source>
</evidence>
<dbReference type="Proteomes" id="UP000053841">
    <property type="component" value="Unassembled WGS sequence"/>
</dbReference>
<dbReference type="OrthoDB" id="10658986at2759"/>
<evidence type="ECO:0000313" key="1">
    <source>
        <dbReference type="EMBL" id="EUC37087.1"/>
    </source>
</evidence>
<dbReference type="EMBL" id="KI964554">
    <property type="protein sequence ID" value="EUC37087.1"/>
    <property type="molecule type" value="Genomic_DNA"/>
</dbReference>